<evidence type="ECO:0000256" key="4">
    <source>
        <dbReference type="SAM" id="MobiDB-lite"/>
    </source>
</evidence>
<dbReference type="Proteomes" id="UP000011083">
    <property type="component" value="Unassembled WGS sequence"/>
</dbReference>
<name>L8GVZ5_ACACF</name>
<feature type="region of interest" description="Disordered" evidence="4">
    <location>
        <begin position="1"/>
        <end position="68"/>
    </location>
</feature>
<dbReference type="CDD" id="cd00200">
    <property type="entry name" value="WD40"/>
    <property type="match status" value="1"/>
</dbReference>
<feature type="repeat" description="WD" evidence="3">
    <location>
        <begin position="399"/>
        <end position="438"/>
    </location>
</feature>
<dbReference type="Gene3D" id="2.130.10.10">
    <property type="entry name" value="YVTN repeat-like/Quinoprotein amine dehydrogenase"/>
    <property type="match status" value="2"/>
</dbReference>
<keyword evidence="2" id="KW-0677">Repeat</keyword>
<dbReference type="PROSITE" id="PS50082">
    <property type="entry name" value="WD_REPEATS_2"/>
    <property type="match status" value="5"/>
</dbReference>
<dbReference type="PROSITE" id="PS50294">
    <property type="entry name" value="WD_REPEATS_REGION"/>
    <property type="match status" value="4"/>
</dbReference>
<feature type="repeat" description="WD" evidence="3">
    <location>
        <begin position="273"/>
        <end position="312"/>
    </location>
</feature>
<dbReference type="InterPro" id="IPR001680">
    <property type="entry name" value="WD40_rpt"/>
</dbReference>
<feature type="domain" description="F-box" evidence="5">
    <location>
        <begin position="124"/>
        <end position="173"/>
    </location>
</feature>
<dbReference type="PROSITE" id="PS50181">
    <property type="entry name" value="FBOX"/>
    <property type="match status" value="1"/>
</dbReference>
<dbReference type="PANTHER" id="PTHR19848:SF8">
    <property type="entry name" value="F-BOX AND WD REPEAT DOMAIN CONTAINING 7"/>
    <property type="match status" value="1"/>
</dbReference>
<protein>
    <submittedName>
        <fullName evidence="6">Fbox domain containing protein</fullName>
    </submittedName>
</protein>
<dbReference type="EMBL" id="KB007974">
    <property type="protein sequence ID" value="ELR17082.1"/>
    <property type="molecule type" value="Genomic_DNA"/>
</dbReference>
<dbReference type="SUPFAM" id="SSF81383">
    <property type="entry name" value="F-box domain"/>
    <property type="match status" value="1"/>
</dbReference>
<dbReference type="InterPro" id="IPR020472">
    <property type="entry name" value="WD40_PAC1"/>
</dbReference>
<dbReference type="GeneID" id="14918048"/>
<dbReference type="OrthoDB" id="19711at2759"/>
<dbReference type="VEuPathDB" id="AmoebaDB:ACA1_057140"/>
<evidence type="ECO:0000256" key="2">
    <source>
        <dbReference type="ARBA" id="ARBA00022737"/>
    </source>
</evidence>
<keyword evidence="7" id="KW-1185">Reference proteome</keyword>
<feature type="compositionally biased region" description="Polar residues" evidence="4">
    <location>
        <begin position="12"/>
        <end position="28"/>
    </location>
</feature>
<dbReference type="InterPro" id="IPR015943">
    <property type="entry name" value="WD40/YVTN_repeat-like_dom_sf"/>
</dbReference>
<dbReference type="PROSITE" id="PS00678">
    <property type="entry name" value="WD_REPEATS_1"/>
    <property type="match status" value="4"/>
</dbReference>
<evidence type="ECO:0000256" key="1">
    <source>
        <dbReference type="ARBA" id="ARBA00022574"/>
    </source>
</evidence>
<dbReference type="InterPro" id="IPR019775">
    <property type="entry name" value="WD40_repeat_CS"/>
</dbReference>
<keyword evidence="1 3" id="KW-0853">WD repeat</keyword>
<feature type="repeat" description="WD" evidence="3">
    <location>
        <begin position="479"/>
        <end position="511"/>
    </location>
</feature>
<dbReference type="InterPro" id="IPR036322">
    <property type="entry name" value="WD40_repeat_dom_sf"/>
</dbReference>
<dbReference type="Gene3D" id="1.20.1280.50">
    <property type="match status" value="1"/>
</dbReference>
<dbReference type="InterPro" id="IPR036047">
    <property type="entry name" value="F-box-like_dom_sf"/>
</dbReference>
<dbReference type="PRINTS" id="PR00320">
    <property type="entry name" value="GPROTEINBRPT"/>
</dbReference>
<dbReference type="STRING" id="1257118.L8GVZ5"/>
<evidence type="ECO:0000259" key="5">
    <source>
        <dbReference type="PROSITE" id="PS50181"/>
    </source>
</evidence>
<gene>
    <name evidence="6" type="ORF">ACA1_057140</name>
</gene>
<dbReference type="RefSeq" id="XP_004339095.1">
    <property type="nucleotide sequence ID" value="XM_004339047.1"/>
</dbReference>
<sequence>MLQALWGRSKPQAATSTENGGGQDQESGTVIEEGIQDAEIGDAETSAQSNPVKRKREEAKEKKEEGNDNKLFHGEKIQVTNGVLIKNGVKSQEGEEEDDAHQMPMQIAETRGQGHSGGLVPYQETPFGMLPPEMVLQIFSFFLDDLPFLVRSIGLTCRHWNDLASSNPLWKRVMELGLSEVLSWTSADPIGVVPNTNAPPDIEDSSYKDLFCKYHVRIRNNWENGSYSIKALTGHKDFIRCVRFDKTHRAVSSGVDRMVCVWDLKTGECIKTMKGHTGEVDSVDFHGDTVISGSFDSTVRFWDVKTGECTNVLKEAGSILMWCVHLFPESNRVLCPASLALWDSEKREVLHRYTNPTSANVMSMYACGQSGPVDPLLTGSSDKIIRLWDTETGLCKLEMSGHTDSIWAVHYDQGAVITASSDRTVKMWDIRSGQCVETLKGHSGTVFCMWADGGHVVSGDSNDWLFVWELRQRRRLQSFKEHEGGLRSVQNDSHKIVSASWDKTIKVWSFV</sequence>
<evidence type="ECO:0000313" key="7">
    <source>
        <dbReference type="Proteomes" id="UP000011083"/>
    </source>
</evidence>
<dbReference type="Pfam" id="PF00400">
    <property type="entry name" value="WD40"/>
    <property type="match status" value="6"/>
</dbReference>
<evidence type="ECO:0000256" key="3">
    <source>
        <dbReference type="PROSITE-ProRule" id="PRU00221"/>
    </source>
</evidence>
<evidence type="ECO:0000313" key="6">
    <source>
        <dbReference type="EMBL" id="ELR17082.1"/>
    </source>
</evidence>
<feature type="repeat" description="WD" evidence="3">
    <location>
        <begin position="232"/>
        <end position="272"/>
    </location>
</feature>
<feature type="repeat" description="WD" evidence="3">
    <location>
        <begin position="376"/>
        <end position="393"/>
    </location>
</feature>
<dbReference type="KEGG" id="acan:ACA1_057140"/>
<dbReference type="SMART" id="SM00320">
    <property type="entry name" value="WD40"/>
    <property type="match status" value="6"/>
</dbReference>
<dbReference type="SUPFAM" id="SSF50978">
    <property type="entry name" value="WD40 repeat-like"/>
    <property type="match status" value="1"/>
</dbReference>
<dbReference type="InterPro" id="IPR001810">
    <property type="entry name" value="F-box_dom"/>
</dbReference>
<proteinExistence type="predicted"/>
<reference evidence="6 7" key="1">
    <citation type="journal article" date="2013" name="Genome Biol.">
        <title>Genome of Acanthamoeba castellanii highlights extensive lateral gene transfer and early evolution of tyrosine kinase signaling.</title>
        <authorList>
            <person name="Clarke M."/>
            <person name="Lohan A.J."/>
            <person name="Liu B."/>
            <person name="Lagkouvardos I."/>
            <person name="Roy S."/>
            <person name="Zafar N."/>
            <person name="Bertelli C."/>
            <person name="Schilde C."/>
            <person name="Kianianmomeni A."/>
            <person name="Burglin T.R."/>
            <person name="Frech C."/>
            <person name="Turcotte B."/>
            <person name="Kopec K.O."/>
            <person name="Synnott J.M."/>
            <person name="Choo C."/>
            <person name="Paponov I."/>
            <person name="Finkler A."/>
            <person name="Soon Heng Tan C."/>
            <person name="Hutchins A.P."/>
            <person name="Weinmeier T."/>
            <person name="Rattei T."/>
            <person name="Chu J.S."/>
            <person name="Gimenez G."/>
            <person name="Irimia M."/>
            <person name="Rigden D.J."/>
            <person name="Fitzpatrick D.A."/>
            <person name="Lorenzo-Morales J."/>
            <person name="Bateman A."/>
            <person name="Chiu C.H."/>
            <person name="Tang P."/>
            <person name="Hegemann P."/>
            <person name="Fromm H."/>
            <person name="Raoult D."/>
            <person name="Greub G."/>
            <person name="Miranda-Saavedra D."/>
            <person name="Chen N."/>
            <person name="Nash P."/>
            <person name="Ginger M.L."/>
            <person name="Horn M."/>
            <person name="Schaap P."/>
            <person name="Caler L."/>
            <person name="Loftus B."/>
        </authorList>
    </citation>
    <scope>NUCLEOTIDE SEQUENCE [LARGE SCALE GENOMIC DNA]</scope>
    <source>
        <strain evidence="6 7">Neff</strain>
    </source>
</reference>
<dbReference type="PANTHER" id="PTHR19848">
    <property type="entry name" value="WD40 REPEAT PROTEIN"/>
    <property type="match status" value="1"/>
</dbReference>
<feature type="compositionally biased region" description="Basic and acidic residues" evidence="4">
    <location>
        <begin position="55"/>
        <end position="68"/>
    </location>
</feature>
<dbReference type="Pfam" id="PF12937">
    <property type="entry name" value="F-box-like"/>
    <property type="match status" value="1"/>
</dbReference>
<accession>L8GVZ5</accession>
<organism evidence="6 7">
    <name type="scientific">Acanthamoeba castellanii (strain ATCC 30010 / Neff)</name>
    <dbReference type="NCBI Taxonomy" id="1257118"/>
    <lineage>
        <taxon>Eukaryota</taxon>
        <taxon>Amoebozoa</taxon>
        <taxon>Discosea</taxon>
        <taxon>Longamoebia</taxon>
        <taxon>Centramoebida</taxon>
        <taxon>Acanthamoebidae</taxon>
        <taxon>Acanthamoeba</taxon>
    </lineage>
</organism>
<dbReference type="AlphaFoldDB" id="L8GVZ5"/>